<feature type="region of interest" description="Disordered" evidence="8">
    <location>
        <begin position="28"/>
        <end position="57"/>
    </location>
</feature>
<dbReference type="Proteomes" id="UP001632038">
    <property type="component" value="Unassembled WGS sequence"/>
</dbReference>
<evidence type="ECO:0000256" key="6">
    <source>
        <dbReference type="ARBA" id="ARBA00023136"/>
    </source>
</evidence>
<proteinExistence type="inferred from homology"/>
<feature type="compositionally biased region" description="Polar residues" evidence="8">
    <location>
        <begin position="117"/>
        <end position="126"/>
    </location>
</feature>
<evidence type="ECO:0000256" key="5">
    <source>
        <dbReference type="ARBA" id="ARBA00022475"/>
    </source>
</evidence>
<evidence type="ECO:0000313" key="10">
    <source>
        <dbReference type="Proteomes" id="UP001632038"/>
    </source>
</evidence>
<evidence type="ECO:0000256" key="7">
    <source>
        <dbReference type="ARBA" id="ARBA00023294"/>
    </source>
</evidence>
<comment type="caution">
    <text evidence="9">The sequence shown here is derived from an EMBL/GenBank/DDBJ whole genome shotgun (WGS) entry which is preliminary data.</text>
</comment>
<accession>A0ABD3EMC2</accession>
<keyword evidence="6" id="KW-0472">Membrane</keyword>
<comment type="similarity">
    <text evidence="3">Belongs to the BIG GRAIN 1 (BG1) plant protein family.</text>
</comment>
<reference evidence="10" key="1">
    <citation type="journal article" date="2024" name="IScience">
        <title>Strigolactones Initiate the Formation of Haustorium-like Structures in Castilleja.</title>
        <authorList>
            <person name="Buerger M."/>
            <person name="Peterson D."/>
            <person name="Chory J."/>
        </authorList>
    </citation>
    <scope>NUCLEOTIDE SEQUENCE [LARGE SCALE GENOMIC DNA]</scope>
</reference>
<dbReference type="EMBL" id="JAVIJP010000005">
    <property type="protein sequence ID" value="KAL3654324.1"/>
    <property type="molecule type" value="Genomic_DNA"/>
</dbReference>
<dbReference type="GO" id="GO:0005886">
    <property type="term" value="C:plasma membrane"/>
    <property type="evidence" value="ECO:0007669"/>
    <property type="project" value="UniProtKB-SubCell"/>
</dbReference>
<evidence type="ECO:0008006" key="11">
    <source>
        <dbReference type="Google" id="ProtNLM"/>
    </source>
</evidence>
<dbReference type="InterPro" id="IPR039621">
    <property type="entry name" value="BG1-like"/>
</dbReference>
<protein>
    <recommendedName>
        <fullName evidence="11">Protein BIG GRAIN 1-like E</fullName>
    </recommendedName>
</protein>
<sequence length="263" mass="29175">MSVTSYRKSDSGELDVFEATRYFSNANEIYPGPESGRFNSSQTFGPGKKPASRRSLDMPIIITNPINPTNIALDRKKSKDNKKLHKQPSSPGGKLIANLINSIFNQTGSKKKKKSGQNQETDQSPGESRKRRSSISHLRIITNTNDSKSSDFYAKTPTKSSYKDLFRKYPVSGPGNGDNLPEKKKVASFSGLGNRNLGLLGRADPTATRWADDDQERDDYFRKFKNDKEDDSDSSSDLFDLPINGDLGFYSNGLPVYGTTRPA</sequence>
<keyword evidence="4" id="KW-0813">Transport</keyword>
<evidence type="ECO:0000256" key="1">
    <source>
        <dbReference type="ARBA" id="ARBA00002281"/>
    </source>
</evidence>
<feature type="compositionally biased region" description="Basic residues" evidence="8">
    <location>
        <begin position="76"/>
        <end position="86"/>
    </location>
</feature>
<dbReference type="AlphaFoldDB" id="A0ABD3EMC2"/>
<gene>
    <name evidence="9" type="ORF">CASFOL_004005</name>
</gene>
<evidence type="ECO:0000313" key="9">
    <source>
        <dbReference type="EMBL" id="KAL3654324.1"/>
    </source>
</evidence>
<name>A0ABD3EMC2_9LAMI</name>
<comment type="function">
    <text evidence="1">Involved in auxin transport. Regulator of the auxin signaling pathway.</text>
</comment>
<dbReference type="PANTHER" id="PTHR33541:SF11">
    <property type="entry name" value="PROTEIN BIG GRAIN 1-LIKE E"/>
    <property type="match status" value="1"/>
</dbReference>
<keyword evidence="5" id="KW-1003">Cell membrane</keyword>
<organism evidence="9 10">
    <name type="scientific">Castilleja foliolosa</name>
    <dbReference type="NCBI Taxonomy" id="1961234"/>
    <lineage>
        <taxon>Eukaryota</taxon>
        <taxon>Viridiplantae</taxon>
        <taxon>Streptophyta</taxon>
        <taxon>Embryophyta</taxon>
        <taxon>Tracheophyta</taxon>
        <taxon>Spermatophyta</taxon>
        <taxon>Magnoliopsida</taxon>
        <taxon>eudicotyledons</taxon>
        <taxon>Gunneridae</taxon>
        <taxon>Pentapetalae</taxon>
        <taxon>asterids</taxon>
        <taxon>lamiids</taxon>
        <taxon>Lamiales</taxon>
        <taxon>Orobanchaceae</taxon>
        <taxon>Pedicularideae</taxon>
        <taxon>Castillejinae</taxon>
        <taxon>Castilleja</taxon>
    </lineage>
</organism>
<keyword evidence="7" id="KW-0927">Auxin signaling pathway</keyword>
<feature type="region of interest" description="Disordered" evidence="8">
    <location>
        <begin position="71"/>
        <end position="141"/>
    </location>
</feature>
<dbReference type="PANTHER" id="PTHR33541">
    <property type="entry name" value="PROTEIN BIG GRAIN 1-LIKE A-RELATED"/>
    <property type="match status" value="1"/>
</dbReference>
<dbReference type="GO" id="GO:0009734">
    <property type="term" value="P:auxin-activated signaling pathway"/>
    <property type="evidence" value="ECO:0007669"/>
    <property type="project" value="UniProtKB-KW"/>
</dbReference>
<evidence type="ECO:0000256" key="2">
    <source>
        <dbReference type="ARBA" id="ARBA00004236"/>
    </source>
</evidence>
<evidence type="ECO:0000256" key="3">
    <source>
        <dbReference type="ARBA" id="ARBA00010067"/>
    </source>
</evidence>
<keyword evidence="10" id="KW-1185">Reference proteome</keyword>
<evidence type="ECO:0000256" key="8">
    <source>
        <dbReference type="SAM" id="MobiDB-lite"/>
    </source>
</evidence>
<evidence type="ECO:0000256" key="4">
    <source>
        <dbReference type="ARBA" id="ARBA00022448"/>
    </source>
</evidence>
<comment type="subcellular location">
    <subcellularLocation>
        <location evidence="2">Cell membrane</location>
    </subcellularLocation>
</comment>